<comment type="caution">
    <text evidence="2">The sequence shown here is derived from an EMBL/GenBank/DDBJ whole genome shotgun (WGS) entry which is preliminary data.</text>
</comment>
<sequence length="227" mass="26136">MIDAFKRAVLEVDEQQWHRLYRAVGEDKVETHQQWAEICFVPNALATKKHGPDYRFLAIREPLPEQLTLPETIPDQLSLPFPTMDMTTHCGSKRFKITALVTNRQLPGDDLIRWYRERCGTGEMIHGVIKSDFAGGQLPSGLFGVNAAWWAITLLALNLNTLMKRLVLPKTYLNRRIKAIRFHLINRAARITEQARSFLIRVNRSFLQFIIMARMKILQIGPASWVA</sequence>
<feature type="domain" description="Transposase DDE" evidence="1">
    <location>
        <begin position="94"/>
        <end position="206"/>
    </location>
</feature>
<evidence type="ECO:0000259" key="1">
    <source>
        <dbReference type="Pfam" id="PF13701"/>
    </source>
</evidence>
<organism evidence="2 3">
    <name type="scientific">candidate division CSSED10-310 bacterium</name>
    <dbReference type="NCBI Taxonomy" id="2855610"/>
    <lineage>
        <taxon>Bacteria</taxon>
        <taxon>Bacteria division CSSED10-310</taxon>
    </lineage>
</organism>
<dbReference type="EMBL" id="JBHPBY010000339">
    <property type="protein sequence ID" value="MFC1852621.1"/>
    <property type="molecule type" value="Genomic_DNA"/>
</dbReference>
<name>A0ABV6Z2E6_UNCC1</name>
<evidence type="ECO:0000313" key="2">
    <source>
        <dbReference type="EMBL" id="MFC1852621.1"/>
    </source>
</evidence>
<reference evidence="2 3" key="1">
    <citation type="submission" date="2024-09" db="EMBL/GenBank/DDBJ databases">
        <title>Laminarin stimulates single cell rates of sulfate reduction while oxygen inhibits transcriptomic activity in coastal marine sediment.</title>
        <authorList>
            <person name="Lindsay M."/>
            <person name="Orcutt B."/>
            <person name="Emerson D."/>
            <person name="Stepanauskas R."/>
            <person name="D'Angelo T."/>
        </authorList>
    </citation>
    <scope>NUCLEOTIDE SEQUENCE [LARGE SCALE GENOMIC DNA]</scope>
    <source>
        <strain evidence="2">SAG AM-311-K15</strain>
    </source>
</reference>
<protein>
    <submittedName>
        <fullName evidence="2">Transposase</fullName>
    </submittedName>
</protein>
<dbReference type="InterPro" id="IPR025668">
    <property type="entry name" value="Tnp_DDE_dom"/>
</dbReference>
<keyword evidence="3" id="KW-1185">Reference proteome</keyword>
<accession>A0ABV6Z2E6</accession>
<dbReference type="Proteomes" id="UP001594351">
    <property type="component" value="Unassembled WGS sequence"/>
</dbReference>
<evidence type="ECO:0000313" key="3">
    <source>
        <dbReference type="Proteomes" id="UP001594351"/>
    </source>
</evidence>
<gene>
    <name evidence="2" type="ORF">ACFL27_20680</name>
</gene>
<dbReference type="Pfam" id="PF13701">
    <property type="entry name" value="DDE_Tnp_1_4"/>
    <property type="match status" value="1"/>
</dbReference>
<proteinExistence type="predicted"/>